<comment type="caution">
    <text evidence="5">The sequence shown here is derived from an EMBL/GenBank/DDBJ whole genome shotgun (WGS) entry which is preliminary data.</text>
</comment>
<dbReference type="GO" id="GO:0003700">
    <property type="term" value="F:DNA-binding transcription factor activity"/>
    <property type="evidence" value="ECO:0007669"/>
    <property type="project" value="InterPro"/>
</dbReference>
<dbReference type="PROSITE" id="PS50995">
    <property type="entry name" value="HTH_MARR_2"/>
    <property type="match status" value="1"/>
</dbReference>
<keyword evidence="2" id="KW-0238">DNA-binding</keyword>
<dbReference type="SUPFAM" id="SSF46785">
    <property type="entry name" value="Winged helix' DNA-binding domain"/>
    <property type="match status" value="1"/>
</dbReference>
<gene>
    <name evidence="5" type="ORF">EHJ13_01310</name>
</gene>
<dbReference type="SMART" id="SM00347">
    <property type="entry name" value="HTH_MARR"/>
    <property type="match status" value="1"/>
</dbReference>
<dbReference type="RefSeq" id="WP_134880011.1">
    <property type="nucleotide sequence ID" value="NZ_JAANQM010000011.1"/>
</dbReference>
<proteinExistence type="predicted"/>
<feature type="domain" description="HTH marR-type" evidence="4">
    <location>
        <begin position="23"/>
        <end position="158"/>
    </location>
</feature>
<dbReference type="AlphaFoldDB" id="A0A9Q4T0H2"/>
<dbReference type="PRINTS" id="PR00598">
    <property type="entry name" value="HTHMARR"/>
</dbReference>
<dbReference type="PANTHER" id="PTHR42756">
    <property type="entry name" value="TRANSCRIPTIONAL REGULATOR, MARR"/>
    <property type="match status" value="1"/>
</dbReference>
<evidence type="ECO:0000256" key="1">
    <source>
        <dbReference type="ARBA" id="ARBA00023015"/>
    </source>
</evidence>
<name>A0A9Q4T0H2_9ENTR</name>
<accession>A0A9Q4T0H2</accession>
<evidence type="ECO:0000313" key="6">
    <source>
        <dbReference type="Proteomes" id="UP000778262"/>
    </source>
</evidence>
<keyword evidence="3" id="KW-0804">Transcription</keyword>
<dbReference type="GO" id="GO:0003677">
    <property type="term" value="F:DNA binding"/>
    <property type="evidence" value="ECO:0007669"/>
    <property type="project" value="UniProtKB-KW"/>
</dbReference>
<dbReference type="Proteomes" id="UP000778262">
    <property type="component" value="Unassembled WGS sequence"/>
</dbReference>
<organism evidence="5 6">
    <name type="scientific">Cronobacter dublinensis</name>
    <dbReference type="NCBI Taxonomy" id="413497"/>
    <lineage>
        <taxon>Bacteria</taxon>
        <taxon>Pseudomonadati</taxon>
        <taxon>Pseudomonadota</taxon>
        <taxon>Gammaproteobacteria</taxon>
        <taxon>Enterobacterales</taxon>
        <taxon>Enterobacteriaceae</taxon>
        <taxon>Cronobacter</taxon>
    </lineage>
</organism>
<evidence type="ECO:0000256" key="2">
    <source>
        <dbReference type="ARBA" id="ARBA00023125"/>
    </source>
</evidence>
<protein>
    <submittedName>
        <fullName evidence="5">MarR family transcriptional regulator</fullName>
    </submittedName>
</protein>
<evidence type="ECO:0000256" key="3">
    <source>
        <dbReference type="ARBA" id="ARBA00023163"/>
    </source>
</evidence>
<sequence length="169" mass="18798">MKDHVDVVIGQWHRAMPELDVSSMKIFGRMLRLIKHLGKARASALAPFGFRDGEFDVLATLRRAGEPYCLSPTQLYTSLLVTSGAMTHRLNHLEQQGLIARLTDPDDKRSTLVSLTATGRERIEAALVVHTATQESILQPLSGPERQQLESLLRTLLLTFPAETRAENA</sequence>
<evidence type="ECO:0000313" key="5">
    <source>
        <dbReference type="EMBL" id="NCH86104.1"/>
    </source>
</evidence>
<dbReference type="PANTHER" id="PTHR42756:SF1">
    <property type="entry name" value="TRANSCRIPTIONAL REPRESSOR OF EMRAB OPERON"/>
    <property type="match status" value="1"/>
</dbReference>
<dbReference type="InterPro" id="IPR036390">
    <property type="entry name" value="WH_DNA-bd_sf"/>
</dbReference>
<dbReference type="InterPro" id="IPR036388">
    <property type="entry name" value="WH-like_DNA-bd_sf"/>
</dbReference>
<dbReference type="Gene3D" id="1.10.10.10">
    <property type="entry name" value="Winged helix-like DNA-binding domain superfamily/Winged helix DNA-binding domain"/>
    <property type="match status" value="1"/>
</dbReference>
<dbReference type="Pfam" id="PF01047">
    <property type="entry name" value="MarR"/>
    <property type="match status" value="1"/>
</dbReference>
<dbReference type="EMBL" id="RPBY01000001">
    <property type="protein sequence ID" value="NCH86104.1"/>
    <property type="molecule type" value="Genomic_DNA"/>
</dbReference>
<reference evidence="5" key="1">
    <citation type="submission" date="2018-11" db="EMBL/GenBank/DDBJ databases">
        <title>Genomics analysis of Putative Virulence Factors on Adhesion and Cytotoxicity for Cronobacter spp.</title>
        <authorList>
            <person name="Cui J."/>
        </authorList>
    </citation>
    <scope>NUCLEOTIDE SEQUENCE</scope>
    <source>
        <strain evidence="5">SD69</strain>
    </source>
</reference>
<dbReference type="InterPro" id="IPR000835">
    <property type="entry name" value="HTH_MarR-typ"/>
</dbReference>
<evidence type="ECO:0000259" key="4">
    <source>
        <dbReference type="PROSITE" id="PS50995"/>
    </source>
</evidence>
<keyword evidence="1" id="KW-0805">Transcription regulation</keyword>